<dbReference type="EMBL" id="JAVXZY010000002">
    <property type="protein sequence ID" value="MDT8999113.1"/>
    <property type="molecule type" value="Genomic_DNA"/>
</dbReference>
<reference evidence="1" key="1">
    <citation type="submission" date="2023-09" db="EMBL/GenBank/DDBJ databases">
        <title>Paucibacter sp. APW11 Genome sequencing and assembly.</title>
        <authorList>
            <person name="Kim I."/>
        </authorList>
    </citation>
    <scope>NUCLEOTIDE SEQUENCE</scope>
    <source>
        <strain evidence="1">APW11</strain>
    </source>
</reference>
<dbReference type="PANTHER" id="PTHR35936:SF6">
    <property type="entry name" value="AMINO ACID ABC TRANSPORTER SUBSTRATE-BINDING PAAT FAMILY PROTEIN"/>
    <property type="match status" value="1"/>
</dbReference>
<dbReference type="PANTHER" id="PTHR35936">
    <property type="entry name" value="MEMBRANE-BOUND LYTIC MUREIN TRANSGLYCOSYLASE F"/>
    <property type="match status" value="1"/>
</dbReference>
<accession>A0ABU3PAI6</accession>
<dbReference type="RefSeq" id="WP_315649602.1">
    <property type="nucleotide sequence ID" value="NZ_JAVXZY010000002.1"/>
</dbReference>
<organism evidence="1 2">
    <name type="scientific">Roseateles aquae</name>
    <dbReference type="NCBI Taxonomy" id="3077235"/>
    <lineage>
        <taxon>Bacteria</taxon>
        <taxon>Pseudomonadati</taxon>
        <taxon>Pseudomonadota</taxon>
        <taxon>Betaproteobacteria</taxon>
        <taxon>Burkholderiales</taxon>
        <taxon>Sphaerotilaceae</taxon>
        <taxon>Roseateles</taxon>
    </lineage>
</organism>
<proteinExistence type="predicted"/>
<sequence>MKSPPLLQLLTPWLKLSLVWLLTGLVLGGEAWSQSRPLRVPAVTSWGMPFAMYRDGKLVGGINYDIVQAVADQLHLQTNYISYPRPRVDLAAVAGEFDLRCQISPEWVRSPEAYVWSSALFEMTDNLIGHDAIGAPRTLEQLPVGAAISTVLGFVYPQLEERFQDGRLKREDTVAVDRMLRKLSLRRTPYAVANQRDIAWYQRNTPDHNIASWRLPVARYDYRCAVPKASPVDAAELMGALERLKQQGLIEKILQRYALPQYVLAVSTRSNLNRLSRQEVIDLFLGQLRELPDGHTALLATVAGLAREEFYRSLLEKDAAQLKAIWSRQVFSGRAKAPKEFGDAEAARAWLLATPNALLLLPAEAVDASVRVVFSP</sequence>
<protein>
    <submittedName>
        <fullName evidence="1">Transporter substrate-binding domain-containing protein</fullName>
    </submittedName>
</protein>
<evidence type="ECO:0000313" key="2">
    <source>
        <dbReference type="Proteomes" id="UP001246372"/>
    </source>
</evidence>
<evidence type="ECO:0000313" key="1">
    <source>
        <dbReference type="EMBL" id="MDT8999113.1"/>
    </source>
</evidence>
<name>A0ABU3PAI6_9BURK</name>
<comment type="caution">
    <text evidence="1">The sequence shown here is derived from an EMBL/GenBank/DDBJ whole genome shotgun (WGS) entry which is preliminary data.</text>
</comment>
<dbReference type="Gene3D" id="3.40.190.10">
    <property type="entry name" value="Periplasmic binding protein-like II"/>
    <property type="match status" value="2"/>
</dbReference>
<dbReference type="Proteomes" id="UP001246372">
    <property type="component" value="Unassembled WGS sequence"/>
</dbReference>
<keyword evidence="2" id="KW-1185">Reference proteome</keyword>
<gene>
    <name evidence="1" type="ORF">RQP53_07520</name>
</gene>
<dbReference type="SUPFAM" id="SSF53850">
    <property type="entry name" value="Periplasmic binding protein-like II"/>
    <property type="match status" value="1"/>
</dbReference>